<dbReference type="SUPFAM" id="SSF53335">
    <property type="entry name" value="S-adenosyl-L-methionine-dependent methyltransferases"/>
    <property type="match status" value="1"/>
</dbReference>
<evidence type="ECO:0000313" key="1">
    <source>
        <dbReference type="EMBL" id="RRJ62291.1"/>
    </source>
</evidence>
<dbReference type="OrthoDB" id="149130at2"/>
<name>A0A3P3TVY7_9BACL</name>
<dbReference type="PANTHER" id="PTHR40036:SF1">
    <property type="entry name" value="MACROCIN O-METHYLTRANSFERASE"/>
    <property type="match status" value="1"/>
</dbReference>
<dbReference type="PANTHER" id="PTHR40036">
    <property type="entry name" value="MACROCIN O-METHYLTRANSFERASE"/>
    <property type="match status" value="1"/>
</dbReference>
<proteinExistence type="predicted"/>
<dbReference type="GO" id="GO:0032259">
    <property type="term" value="P:methylation"/>
    <property type="evidence" value="ECO:0007669"/>
    <property type="project" value="UniProtKB-KW"/>
</dbReference>
<dbReference type="GO" id="GO:0008168">
    <property type="term" value="F:methyltransferase activity"/>
    <property type="evidence" value="ECO:0007669"/>
    <property type="project" value="UniProtKB-KW"/>
</dbReference>
<evidence type="ECO:0000313" key="2">
    <source>
        <dbReference type="Proteomes" id="UP000267017"/>
    </source>
</evidence>
<protein>
    <submittedName>
        <fullName evidence="1">dTDP-6-deoxy-L-hexose 3-O-methyltransferase</fullName>
    </submittedName>
</protein>
<keyword evidence="1" id="KW-0489">Methyltransferase</keyword>
<reference evidence="1 2" key="1">
    <citation type="submission" date="2018-11" db="EMBL/GenBank/DDBJ databases">
        <title>Genome sequencing of Paenibacillus sp. KCOM 3021 (= ChDC PVNT-B20).</title>
        <authorList>
            <person name="Kook J.-K."/>
            <person name="Park S.-N."/>
            <person name="Lim Y.K."/>
        </authorList>
    </citation>
    <scope>NUCLEOTIDE SEQUENCE [LARGE SCALE GENOMIC DNA]</scope>
    <source>
        <strain evidence="1 2">KCOM 3021</strain>
    </source>
</reference>
<dbReference type="Proteomes" id="UP000267017">
    <property type="component" value="Unassembled WGS sequence"/>
</dbReference>
<dbReference type="Gene3D" id="3.40.50.150">
    <property type="entry name" value="Vaccinia Virus protein VP39"/>
    <property type="match status" value="1"/>
</dbReference>
<dbReference type="InterPro" id="IPR008884">
    <property type="entry name" value="TylF_MeTrfase"/>
</dbReference>
<organism evidence="1 2">
    <name type="scientific">Paenibacillus oralis</name>
    <dbReference type="NCBI Taxonomy" id="2490856"/>
    <lineage>
        <taxon>Bacteria</taxon>
        <taxon>Bacillati</taxon>
        <taxon>Bacillota</taxon>
        <taxon>Bacilli</taxon>
        <taxon>Bacillales</taxon>
        <taxon>Paenibacillaceae</taxon>
        <taxon>Paenibacillus</taxon>
    </lineage>
</organism>
<gene>
    <name evidence="1" type="ORF">EHV15_04505</name>
</gene>
<dbReference type="EMBL" id="RRCN01000001">
    <property type="protein sequence ID" value="RRJ62291.1"/>
    <property type="molecule type" value="Genomic_DNA"/>
</dbReference>
<accession>A0A3P3TVY7</accession>
<comment type="caution">
    <text evidence="1">The sequence shown here is derived from an EMBL/GenBank/DDBJ whole genome shotgun (WGS) entry which is preliminary data.</text>
</comment>
<sequence length="221" mass="25623">MIFKYDKDKAFDYENGFMLTSDIYRIGNFLAHYELYKKILGLPGDIIELGVFKGNSLIQFASFRELLENENSRKIIGFDVFGEFPSSSAFESDKEFIYEWNEQFQGEFLSKDDLYKSLELKNVKNVELVEGNILETLEVFLKENPHTKISLLHIDTDVYEPSIFALELLYNRVVPGGVIVFDDYGTVEGETRAVDEFFAGKEHKLQKFTFSHTKPSFLIKK</sequence>
<dbReference type="AlphaFoldDB" id="A0A3P3TVY7"/>
<keyword evidence="2" id="KW-1185">Reference proteome</keyword>
<dbReference type="InterPro" id="IPR029063">
    <property type="entry name" value="SAM-dependent_MTases_sf"/>
</dbReference>
<dbReference type="RefSeq" id="WP_128630182.1">
    <property type="nucleotide sequence ID" value="NZ_RRCN01000001.1"/>
</dbReference>
<keyword evidence="1" id="KW-0808">Transferase</keyword>
<dbReference type="Pfam" id="PF05711">
    <property type="entry name" value="TylF"/>
    <property type="match status" value="1"/>
</dbReference>